<sequence>MEIARGFYCMHMNSNQFLEWETVHGLLGLSPELGQRVHFAEGTNLRCREDKKSPTDDDEERLATMDGSLPPILISHDDTRAEGLRMV</sequence>
<name>A0A7M7IFQ1_APIME</name>
<accession>A0A7M7IFQ1</accession>
<dbReference type="KEGG" id="ame:100576172"/>
<dbReference type="EnsemblMetazoa" id="XM_016912626">
    <property type="protein sequence ID" value="XP_016768115"/>
    <property type="gene ID" value="LOC100576172"/>
</dbReference>
<dbReference type="Proteomes" id="UP000005203">
    <property type="component" value="Linkage group LG6"/>
</dbReference>
<keyword evidence="2" id="KW-1185">Reference proteome</keyword>
<protein>
    <submittedName>
        <fullName evidence="3">Uncharacterized protein LOC100576172 isoform X2</fullName>
    </submittedName>
</protein>
<evidence type="ECO:0000313" key="3">
    <source>
        <dbReference type="RefSeq" id="XP_016768115.2"/>
    </source>
</evidence>
<evidence type="ECO:0000313" key="1">
    <source>
        <dbReference type="EnsemblMetazoa" id="XP_016768115"/>
    </source>
</evidence>
<dbReference type="RefSeq" id="XP_016768115.2">
    <property type="nucleotide sequence ID" value="XM_016912626.2"/>
</dbReference>
<organism evidence="1">
    <name type="scientific">Apis mellifera</name>
    <name type="common">Honeybee</name>
    <dbReference type="NCBI Taxonomy" id="7460"/>
    <lineage>
        <taxon>Eukaryota</taxon>
        <taxon>Metazoa</taxon>
        <taxon>Ecdysozoa</taxon>
        <taxon>Arthropoda</taxon>
        <taxon>Hexapoda</taxon>
        <taxon>Insecta</taxon>
        <taxon>Pterygota</taxon>
        <taxon>Neoptera</taxon>
        <taxon>Endopterygota</taxon>
        <taxon>Hymenoptera</taxon>
        <taxon>Apocrita</taxon>
        <taxon>Aculeata</taxon>
        <taxon>Apoidea</taxon>
        <taxon>Anthophila</taxon>
        <taxon>Apidae</taxon>
        <taxon>Apis</taxon>
    </lineage>
</organism>
<gene>
    <name evidence="3" type="primary">LOC100576172</name>
</gene>
<evidence type="ECO:0000313" key="2">
    <source>
        <dbReference type="Proteomes" id="UP000005203"/>
    </source>
</evidence>
<reference evidence="3" key="2">
    <citation type="submission" date="2025-04" db="UniProtKB">
        <authorList>
            <consortium name="RefSeq"/>
        </authorList>
    </citation>
    <scope>IDENTIFICATION</scope>
    <source>
        <strain evidence="3">DH4</strain>
        <tissue evidence="3">Whole body</tissue>
    </source>
</reference>
<dbReference type="GeneID" id="100576172"/>
<proteinExistence type="predicted"/>
<accession>A0A8B7KJL4</accession>
<reference evidence="1" key="1">
    <citation type="submission" date="2021-01" db="UniProtKB">
        <authorList>
            <consortium name="EnsemblMetazoa"/>
        </authorList>
    </citation>
    <scope>IDENTIFICATION</scope>
    <source>
        <strain evidence="1">DH4</strain>
    </source>
</reference>
<dbReference type="AlphaFoldDB" id="A0A7M7IFQ1"/>